<evidence type="ECO:0000313" key="7">
    <source>
        <dbReference type="EMBL" id="KAG8387140.1"/>
    </source>
</evidence>
<dbReference type="GO" id="GO:0003677">
    <property type="term" value="F:DNA binding"/>
    <property type="evidence" value="ECO:0007669"/>
    <property type="project" value="UniProtKB-KW"/>
</dbReference>
<keyword evidence="2" id="KW-0238">DNA-binding</keyword>
<evidence type="ECO:0000259" key="6">
    <source>
        <dbReference type="PROSITE" id="PS50158"/>
    </source>
</evidence>
<keyword evidence="4" id="KW-0863">Zinc-finger</keyword>
<feature type="compositionally biased region" description="Acidic residues" evidence="5">
    <location>
        <begin position="152"/>
        <end position="163"/>
    </location>
</feature>
<dbReference type="GO" id="GO:0006313">
    <property type="term" value="P:DNA transposition"/>
    <property type="evidence" value="ECO:0007669"/>
    <property type="project" value="InterPro"/>
</dbReference>
<dbReference type="GO" id="GO:0004803">
    <property type="term" value="F:transposase activity"/>
    <property type="evidence" value="ECO:0007669"/>
    <property type="project" value="InterPro"/>
</dbReference>
<dbReference type="InterPro" id="IPR018289">
    <property type="entry name" value="MULE_transposase_dom"/>
</dbReference>
<evidence type="ECO:0000256" key="4">
    <source>
        <dbReference type="PROSITE-ProRule" id="PRU00047"/>
    </source>
</evidence>
<sequence>MPFVDERQGHNVTVRFHHGGKLITKPSAEYVGGIVSVYDYVPVRSLCIDILNEMCEGLGYFDSKKFYRLDKSRGKFYEVCFLTDIQMMCGGYITKGRELTFYLDAQLSLFDSDTEVTPNEPIIESHPHNEPNYKTIDDYVDKYVSGNRDKGTDEDDDNDSETTDEFHESDYEMNDEDYGVEENPQRVDATKGGEVPGCNESSSDDYSEEDMVYSGDDFDSGVESNEEEIERFPTFDPSDKYKPTFEIGMKIYAKCLGKGCDWRINVLKVKGENTFQELRISNPGSTVILVMENGVDEDAYAIVSSETRQNWEWFLTLLKEDLNMVRDDAYTFISDKQKGLIPAFQNVLPGVDNRYCVRHSSGNMKTSGGFKCLAYKHALWNAALATTIPYFESFNSSILETREKPVITMLEWIREYLMTRLTGNRDRATRRWGNKKVCPNIRKIIDKNMERARDCIAIKSNAWNYEVSCFYDSSKYIVNLSGIPCKHGMSAICDQALYPEDFVHEYYNVNSYNRVYQHAILPVNGQRLWPKTGYIPPLPLNFGRKVGRPYSARRMEPDESRSKGKKQRGKKPVTLGKQKYKVKCHYCGEQGHNQKGCGKKREDTRTISEVSEAVPPQPQVQPTSSDTSPISTPIVMMPTPGHNFLPQSTQHRVNIRAPAPFAPGHPILSQCSSNVSTASSGGVPVLLKGGKKFVTMTILSQVVAAVGKKKGSKDAMTDKKKKT</sequence>
<dbReference type="PANTHER" id="PTHR31973:SF187">
    <property type="entry name" value="MUTATOR TRANSPOSASE MUDRA PROTEIN"/>
    <property type="match status" value="1"/>
</dbReference>
<feature type="compositionally biased region" description="Acidic residues" evidence="5">
    <location>
        <begin position="171"/>
        <end position="180"/>
    </location>
</feature>
<dbReference type="InterPro" id="IPR058594">
    <property type="entry name" value="PB1-like_dom_pln"/>
</dbReference>
<dbReference type="Pfam" id="PF10551">
    <property type="entry name" value="MULE"/>
    <property type="match status" value="1"/>
</dbReference>
<dbReference type="Proteomes" id="UP000826271">
    <property type="component" value="Unassembled WGS sequence"/>
</dbReference>
<keyword evidence="1" id="KW-0815">Transposition</keyword>
<dbReference type="PANTHER" id="PTHR31973">
    <property type="entry name" value="POLYPROTEIN, PUTATIVE-RELATED"/>
    <property type="match status" value="1"/>
</dbReference>
<evidence type="ECO:0000313" key="8">
    <source>
        <dbReference type="Proteomes" id="UP000826271"/>
    </source>
</evidence>
<dbReference type="InterPro" id="IPR001207">
    <property type="entry name" value="Transposase_mutator"/>
</dbReference>
<comment type="caution">
    <text evidence="7">The sequence shown here is derived from an EMBL/GenBank/DDBJ whole genome shotgun (WGS) entry which is preliminary data.</text>
</comment>
<gene>
    <name evidence="7" type="ORF">BUALT_Bualt03G0222300</name>
</gene>
<keyword evidence="3" id="KW-0233">DNA recombination</keyword>
<feature type="compositionally biased region" description="Basic and acidic residues" evidence="5">
    <location>
        <begin position="553"/>
        <end position="562"/>
    </location>
</feature>
<dbReference type="Pfam" id="PF26130">
    <property type="entry name" value="PB1-like"/>
    <property type="match status" value="1"/>
</dbReference>
<keyword evidence="8" id="KW-1185">Reference proteome</keyword>
<organism evidence="7 8">
    <name type="scientific">Buddleja alternifolia</name>
    <dbReference type="NCBI Taxonomy" id="168488"/>
    <lineage>
        <taxon>Eukaryota</taxon>
        <taxon>Viridiplantae</taxon>
        <taxon>Streptophyta</taxon>
        <taxon>Embryophyta</taxon>
        <taxon>Tracheophyta</taxon>
        <taxon>Spermatophyta</taxon>
        <taxon>Magnoliopsida</taxon>
        <taxon>eudicotyledons</taxon>
        <taxon>Gunneridae</taxon>
        <taxon>Pentapetalae</taxon>
        <taxon>asterids</taxon>
        <taxon>lamiids</taxon>
        <taxon>Lamiales</taxon>
        <taxon>Scrophulariaceae</taxon>
        <taxon>Buddlejeae</taxon>
        <taxon>Buddleja</taxon>
    </lineage>
</organism>
<name>A0AAV6Y077_9LAMI</name>
<keyword evidence="4" id="KW-0479">Metal-binding</keyword>
<accession>A0AAV6Y077</accession>
<dbReference type="GO" id="GO:0008270">
    <property type="term" value="F:zinc ion binding"/>
    <property type="evidence" value="ECO:0007669"/>
    <property type="project" value="UniProtKB-KW"/>
</dbReference>
<feature type="domain" description="CCHC-type" evidence="6">
    <location>
        <begin position="583"/>
        <end position="597"/>
    </location>
</feature>
<keyword evidence="4" id="KW-0862">Zinc</keyword>
<feature type="compositionally biased region" description="Low complexity" evidence="5">
    <location>
        <begin position="620"/>
        <end position="629"/>
    </location>
</feature>
<dbReference type="PROSITE" id="PS01007">
    <property type="entry name" value="TRANSPOSASE_MUTATOR"/>
    <property type="match status" value="1"/>
</dbReference>
<proteinExistence type="predicted"/>
<dbReference type="AlphaFoldDB" id="A0AAV6Y077"/>
<evidence type="ECO:0000256" key="1">
    <source>
        <dbReference type="ARBA" id="ARBA00022578"/>
    </source>
</evidence>
<evidence type="ECO:0000256" key="2">
    <source>
        <dbReference type="ARBA" id="ARBA00023125"/>
    </source>
</evidence>
<feature type="region of interest" description="Disordered" evidence="5">
    <location>
        <begin position="549"/>
        <end position="574"/>
    </location>
</feature>
<evidence type="ECO:0000256" key="5">
    <source>
        <dbReference type="SAM" id="MobiDB-lite"/>
    </source>
</evidence>
<feature type="region of interest" description="Disordered" evidence="5">
    <location>
        <begin position="144"/>
        <end position="209"/>
    </location>
</feature>
<dbReference type="InterPro" id="IPR001878">
    <property type="entry name" value="Znf_CCHC"/>
</dbReference>
<reference evidence="7" key="1">
    <citation type="submission" date="2019-10" db="EMBL/GenBank/DDBJ databases">
        <authorList>
            <person name="Zhang R."/>
            <person name="Pan Y."/>
            <person name="Wang J."/>
            <person name="Ma R."/>
            <person name="Yu S."/>
        </authorList>
    </citation>
    <scope>NUCLEOTIDE SEQUENCE</scope>
    <source>
        <strain evidence="7">LA-IB0</strain>
        <tissue evidence="7">Leaf</tissue>
    </source>
</reference>
<dbReference type="EMBL" id="WHWC01000003">
    <property type="protein sequence ID" value="KAG8387140.1"/>
    <property type="molecule type" value="Genomic_DNA"/>
</dbReference>
<evidence type="ECO:0000256" key="3">
    <source>
        <dbReference type="ARBA" id="ARBA00023172"/>
    </source>
</evidence>
<dbReference type="PROSITE" id="PS50158">
    <property type="entry name" value="ZF_CCHC"/>
    <property type="match status" value="1"/>
</dbReference>
<feature type="region of interest" description="Disordered" evidence="5">
    <location>
        <begin position="610"/>
        <end position="629"/>
    </location>
</feature>
<protein>
    <recommendedName>
        <fullName evidence="6">CCHC-type domain-containing protein</fullName>
    </recommendedName>
</protein>